<evidence type="ECO:0000313" key="2">
    <source>
        <dbReference type="EMBL" id="JAQ06274.1"/>
    </source>
</evidence>
<accession>A0A146LDB3</accession>
<feature type="transmembrane region" description="Helical" evidence="1">
    <location>
        <begin position="55"/>
        <end position="81"/>
    </location>
</feature>
<dbReference type="AlphaFoldDB" id="A0A146LDB3"/>
<gene>
    <name evidence="2" type="ORF">g.57262</name>
</gene>
<feature type="transmembrane region" description="Helical" evidence="1">
    <location>
        <begin position="27"/>
        <end position="46"/>
    </location>
</feature>
<organism evidence="2">
    <name type="scientific">Lygus hesperus</name>
    <name type="common">Western plant bug</name>
    <dbReference type="NCBI Taxonomy" id="30085"/>
    <lineage>
        <taxon>Eukaryota</taxon>
        <taxon>Metazoa</taxon>
        <taxon>Ecdysozoa</taxon>
        <taxon>Arthropoda</taxon>
        <taxon>Hexapoda</taxon>
        <taxon>Insecta</taxon>
        <taxon>Pterygota</taxon>
        <taxon>Neoptera</taxon>
        <taxon>Paraneoptera</taxon>
        <taxon>Hemiptera</taxon>
        <taxon>Heteroptera</taxon>
        <taxon>Panheteroptera</taxon>
        <taxon>Cimicomorpha</taxon>
        <taxon>Miridae</taxon>
        <taxon>Mirini</taxon>
        <taxon>Lygus</taxon>
    </lineage>
</organism>
<sequence length="128" mass="14862">MCRSEVNVSKKPCPGKYLVRTERLVKLPVHTVITNYTSTFLGLFVAQSCKKESPLLFFHSSWSSLSIEVGLHYFHVFGLFWEMRVCKQVEKYLTLLTRYLLPFFLSHFLSIPLLVTVTVTIPVQRSFN</sequence>
<reference evidence="2" key="1">
    <citation type="journal article" date="2016" name="Gigascience">
        <title>De novo construction of an expanded transcriptome assembly for the western tarnished plant bug, Lygus hesperus.</title>
        <authorList>
            <person name="Tassone E.E."/>
            <person name="Geib S.M."/>
            <person name="Hall B."/>
            <person name="Fabrick J.A."/>
            <person name="Brent C.S."/>
            <person name="Hull J.J."/>
        </authorList>
    </citation>
    <scope>NUCLEOTIDE SEQUENCE</scope>
</reference>
<proteinExistence type="predicted"/>
<dbReference type="EMBL" id="GDHC01012355">
    <property type="protein sequence ID" value="JAQ06274.1"/>
    <property type="molecule type" value="Transcribed_RNA"/>
</dbReference>
<keyword evidence="1" id="KW-0472">Membrane</keyword>
<name>A0A146LDB3_LYGHE</name>
<keyword evidence="1" id="KW-0812">Transmembrane</keyword>
<keyword evidence="1" id="KW-1133">Transmembrane helix</keyword>
<evidence type="ECO:0000256" key="1">
    <source>
        <dbReference type="SAM" id="Phobius"/>
    </source>
</evidence>
<feature type="transmembrane region" description="Helical" evidence="1">
    <location>
        <begin position="101"/>
        <end position="123"/>
    </location>
</feature>
<protein>
    <submittedName>
        <fullName evidence="2">Uncharacterized protein</fullName>
    </submittedName>
</protein>